<name>A0ABS8XE95_9BURK</name>
<keyword evidence="1" id="KW-0812">Transmembrane</keyword>
<keyword evidence="3" id="KW-1185">Reference proteome</keyword>
<reference evidence="2 3" key="1">
    <citation type="submission" date="2021-12" db="EMBL/GenBank/DDBJ databases">
        <title>Genome seq of p7.</title>
        <authorList>
            <person name="Seo T."/>
        </authorList>
    </citation>
    <scope>NUCLEOTIDE SEQUENCE [LARGE SCALE GENOMIC DNA]</scope>
    <source>
        <strain evidence="2 3">P7</strain>
    </source>
</reference>
<comment type="caution">
    <text evidence="2">The sequence shown here is derived from an EMBL/GenBank/DDBJ whole genome shotgun (WGS) entry which is preliminary data.</text>
</comment>
<dbReference type="Proteomes" id="UP001201463">
    <property type="component" value="Unassembled WGS sequence"/>
</dbReference>
<feature type="transmembrane region" description="Helical" evidence="1">
    <location>
        <begin position="25"/>
        <end position="50"/>
    </location>
</feature>
<dbReference type="EMBL" id="JAJTWT010000004">
    <property type="protein sequence ID" value="MCE4537772.1"/>
    <property type="molecule type" value="Genomic_DNA"/>
</dbReference>
<accession>A0ABS8XE95</accession>
<keyword evidence="1" id="KW-0472">Membrane</keyword>
<proteinExistence type="predicted"/>
<protein>
    <recommendedName>
        <fullName evidence="4">Transmembrane protein</fullName>
    </recommendedName>
</protein>
<evidence type="ECO:0000313" key="3">
    <source>
        <dbReference type="Proteomes" id="UP001201463"/>
    </source>
</evidence>
<evidence type="ECO:0000313" key="2">
    <source>
        <dbReference type="EMBL" id="MCE4537772.1"/>
    </source>
</evidence>
<evidence type="ECO:0000256" key="1">
    <source>
        <dbReference type="SAM" id="Phobius"/>
    </source>
</evidence>
<feature type="transmembrane region" description="Helical" evidence="1">
    <location>
        <begin position="70"/>
        <end position="103"/>
    </location>
</feature>
<keyword evidence="1" id="KW-1133">Transmembrane helix</keyword>
<dbReference type="RefSeq" id="WP_233391950.1">
    <property type="nucleotide sequence ID" value="NZ_JAJTWT010000004.1"/>
</dbReference>
<evidence type="ECO:0008006" key="4">
    <source>
        <dbReference type="Google" id="ProtNLM"/>
    </source>
</evidence>
<organism evidence="2 3">
    <name type="scientific">Pelomonas caseinilytica</name>
    <dbReference type="NCBI Taxonomy" id="2906763"/>
    <lineage>
        <taxon>Bacteria</taxon>
        <taxon>Pseudomonadati</taxon>
        <taxon>Pseudomonadota</taxon>
        <taxon>Betaproteobacteria</taxon>
        <taxon>Burkholderiales</taxon>
        <taxon>Sphaerotilaceae</taxon>
        <taxon>Roseateles</taxon>
    </lineage>
</organism>
<sequence length="120" mass="13748">MQGTDIQTAPPMDNQRLQSLRNITLAVYILYAVGVFTGLPALIGIIINHVKVDDTEGTLYRSHFGWQMRSFWWSLLWAVLGWATVWLGVGFVILAANWLWLVYRLVRGFLNWNDGKPMPV</sequence>
<gene>
    <name evidence="2" type="ORF">LXT12_10980</name>
</gene>